<dbReference type="EMBL" id="CP056041">
    <property type="protein sequence ID" value="QKZ24996.1"/>
    <property type="molecule type" value="Genomic_DNA"/>
</dbReference>
<evidence type="ECO:0000256" key="1">
    <source>
        <dbReference type="SAM" id="Phobius"/>
    </source>
</evidence>
<keyword evidence="1" id="KW-0472">Membrane</keyword>
<evidence type="ECO:0000313" key="2">
    <source>
        <dbReference type="EMBL" id="QKZ24996.1"/>
    </source>
</evidence>
<dbReference type="Proteomes" id="UP000509418">
    <property type="component" value="Chromosome"/>
</dbReference>
<sequence length="237" mass="25487">MLSVVANIGIGLVTSLLGGVFVWLWDRTKRTREVNRRAAFFGVRPGQTCLIVLGNKYNAPGTAHYRDVRAVVELSLLAGELGCKVAVESGEFRGSNGDRTEFCVGGPSGGANIRTGGHLAAHLPGVTIHAYDATLPDSMAIEVGGEKFRCDRGNQEYALVAKFQPAESTSPVFLVSGQTSVGNLAAIHFLRREYANVAGRLSSLERFCLLIKVSDIGTYEFHRAELEREVSAAAFGQ</sequence>
<reference evidence="2 3" key="1">
    <citation type="submission" date="2020-06" db="EMBL/GenBank/DDBJ databases">
        <title>Genome mining for natural products.</title>
        <authorList>
            <person name="Zhang B."/>
            <person name="Shi J."/>
            <person name="Ge H."/>
        </authorList>
    </citation>
    <scope>NUCLEOTIDE SEQUENCE [LARGE SCALE GENOMIC DNA]</scope>
    <source>
        <strain evidence="2 3">NA02069</strain>
    </source>
</reference>
<feature type="transmembrane region" description="Helical" evidence="1">
    <location>
        <begin position="6"/>
        <end position="25"/>
    </location>
</feature>
<evidence type="ECO:0008006" key="4">
    <source>
        <dbReference type="Google" id="ProtNLM"/>
    </source>
</evidence>
<protein>
    <recommendedName>
        <fullName evidence="4">Secreted protein</fullName>
    </recommendedName>
</protein>
<dbReference type="AlphaFoldDB" id="A0A7H8TNC0"/>
<keyword evidence="1" id="KW-1133">Transmembrane helix</keyword>
<keyword evidence="3" id="KW-1185">Reference proteome</keyword>
<accession>A0A7H8TNC0</accession>
<keyword evidence="1" id="KW-0812">Transmembrane</keyword>
<evidence type="ECO:0000313" key="3">
    <source>
        <dbReference type="Proteomes" id="UP000509418"/>
    </source>
</evidence>
<organism evidence="2 3">
    <name type="scientific">Streptomyces chartreusis</name>
    <dbReference type="NCBI Taxonomy" id="1969"/>
    <lineage>
        <taxon>Bacteria</taxon>
        <taxon>Bacillati</taxon>
        <taxon>Actinomycetota</taxon>
        <taxon>Actinomycetes</taxon>
        <taxon>Kitasatosporales</taxon>
        <taxon>Streptomycetaceae</taxon>
        <taxon>Streptomyces</taxon>
    </lineage>
</organism>
<gene>
    <name evidence="2" type="ORF">HUT05_28675</name>
</gene>
<name>A0A7H8TNC0_STRCX</name>
<proteinExistence type="predicted"/>